<dbReference type="InterPro" id="IPR025662">
    <property type="entry name" value="Sigma_54_int_dom_ATP-bd_1"/>
</dbReference>
<dbReference type="PROSITE" id="PS00675">
    <property type="entry name" value="SIGMA54_INTERACT_1"/>
    <property type="match status" value="1"/>
</dbReference>
<proteinExistence type="predicted"/>
<dbReference type="AlphaFoldDB" id="A0A9P6UP67"/>
<evidence type="ECO:0008006" key="6">
    <source>
        <dbReference type="Google" id="ProtNLM"/>
    </source>
</evidence>
<reference evidence="4" key="1">
    <citation type="journal article" date="2020" name="Fungal Divers.">
        <title>Resolving the Mortierellaceae phylogeny through synthesis of multi-gene phylogenetics and phylogenomics.</title>
        <authorList>
            <person name="Vandepol N."/>
            <person name="Liber J."/>
            <person name="Desiro A."/>
            <person name="Na H."/>
            <person name="Kennedy M."/>
            <person name="Barry K."/>
            <person name="Grigoriev I.V."/>
            <person name="Miller A.N."/>
            <person name="O'Donnell K."/>
            <person name="Stajich J.E."/>
            <person name="Bonito G."/>
        </authorList>
    </citation>
    <scope>NUCLEOTIDE SEQUENCE</scope>
    <source>
        <strain evidence="4">NVP60</strain>
    </source>
</reference>
<comment type="caution">
    <text evidence="4">The sequence shown here is derived from an EMBL/GenBank/DDBJ whole genome shotgun (WGS) entry which is preliminary data.</text>
</comment>
<keyword evidence="5" id="KW-1185">Reference proteome</keyword>
<accession>A0A9P6UP67</accession>
<evidence type="ECO:0000313" key="5">
    <source>
        <dbReference type="Proteomes" id="UP000823405"/>
    </source>
</evidence>
<evidence type="ECO:0000259" key="3">
    <source>
        <dbReference type="Pfam" id="PF23948"/>
    </source>
</evidence>
<protein>
    <recommendedName>
        <fullName evidence="6">NACHT domain-containing protein</fullName>
    </recommendedName>
</protein>
<feature type="domain" description="Arm-like repeat" evidence="3">
    <location>
        <begin position="194"/>
        <end position="474"/>
    </location>
</feature>
<gene>
    <name evidence="4" type="ORF">BGZ97_009975</name>
</gene>
<dbReference type="OrthoDB" id="2414723at2759"/>
<sequence>MSTPPSGMEMTEEGKTTLAQLQTAAKSALDGSKGANRSLYNGIAAILCEQSKVMSHVGYLGQDDPENSEESSESVGPSSLTSRAVKEAPATTKIYKEGARNQGTACSITLPEYSLPSVATARGISQHIFPSNIAKPVARTELPSLGARVVDTAQLAYGLTLINNPPAMHPLRSHLPGVHLFGSPEEIWISAIHQDSTEQQRLEWLSTRAVEEFLNDGIKTSVSIHEVIFLAPTLDDELFRKLLNCFISEFDAATILDKDMLQGLVQLVDCAQPGYLCSDDLITILGSLRKRLEGTHLQSSDHAYYLTLAVSQVLDVMARHEVRNISRVQEHEPLSAVLRGLRGSSDPFLMYQASYAFQALQYVPDNETALQAVLRNSAGFAQGVIQVTGVVNLDLNGFLKGLKQLQKTIGTTVGITMTAFKGMCTLVEEGRGVLNALRDGLGSGYKRAWYPGLIAAKALADDGRLADLRRVVSEALLGEIALDPIWEIDTRQQAVDFLVELYRDDAEWGLDVSVKAWNLTVLRVISEDADQLVKDRSVVFLRNLGIGNDAGLEKAYPVMSHLPAPSSSPLLMRARSISPVDDDLHRLKNMRLNDLSPSVYIFPQAKATLHESDDGSRPLIDKVKEFLGSDRQVFLLLGDSGSGKSVFNRHLERDLWTNYQLGNPIPLLISLPTIENPGEEMIEKQLRRLNFPQESIQELKQHRRFIIICDGYDESRLSVNLHLANAFNQPGQWNTKMIVSCRSTHVGQDYHDRFRPMSTDRYNMNSATTDLFEEATIAPFSPDQVRKYVEQHVQDPEVQKLFRESPVWTADEYMYKLTQIPNLLQLVANPFLLAMALRALPVVVKGEMDLSSVKITRLQLYETFINQWLEVNKQRLTSSFQSTDTAEALEERLEEGFILAAIDYSKNLAAAMYNHQRGNPVVRYSHRSDKATWKAQFFGPAADITLLRESTPLTRAGSLHRFIHRSLLEYFYFRHISEHAFEYEAADMNLYRKYARRPSFTIRMRDTAERIRRFFIGIFNPPQQLSDHPLKNVDLTREPEILQFLVDHMQEESQYGSRLQEIVDHAVSRKGQITEAVRNARRILGQPEFTFLEECSFFDLGL</sequence>
<organism evidence="4 5">
    <name type="scientific">Linnemannia gamsii</name>
    <dbReference type="NCBI Taxonomy" id="64522"/>
    <lineage>
        <taxon>Eukaryota</taxon>
        <taxon>Fungi</taxon>
        <taxon>Fungi incertae sedis</taxon>
        <taxon>Mucoromycota</taxon>
        <taxon>Mortierellomycotina</taxon>
        <taxon>Mortierellomycetes</taxon>
        <taxon>Mortierellales</taxon>
        <taxon>Mortierellaceae</taxon>
        <taxon>Linnemannia</taxon>
    </lineage>
</organism>
<dbReference type="InterPro" id="IPR056251">
    <property type="entry name" value="Arm_rpt_dom"/>
</dbReference>
<evidence type="ECO:0000259" key="2">
    <source>
        <dbReference type="Pfam" id="PF05729"/>
    </source>
</evidence>
<dbReference type="InterPro" id="IPR027417">
    <property type="entry name" value="P-loop_NTPase"/>
</dbReference>
<dbReference type="Pfam" id="PF05729">
    <property type="entry name" value="NACHT"/>
    <property type="match status" value="1"/>
</dbReference>
<feature type="region of interest" description="Disordered" evidence="1">
    <location>
        <begin position="58"/>
        <end position="88"/>
    </location>
</feature>
<dbReference type="Gene3D" id="3.40.50.300">
    <property type="entry name" value="P-loop containing nucleotide triphosphate hydrolases"/>
    <property type="match status" value="1"/>
</dbReference>
<evidence type="ECO:0000256" key="1">
    <source>
        <dbReference type="SAM" id="MobiDB-lite"/>
    </source>
</evidence>
<dbReference type="SUPFAM" id="SSF52540">
    <property type="entry name" value="P-loop containing nucleoside triphosphate hydrolases"/>
    <property type="match status" value="1"/>
</dbReference>
<feature type="compositionally biased region" description="Low complexity" evidence="1">
    <location>
        <begin position="73"/>
        <end position="82"/>
    </location>
</feature>
<feature type="domain" description="NACHT" evidence="2">
    <location>
        <begin position="633"/>
        <end position="795"/>
    </location>
</feature>
<dbReference type="EMBL" id="JAAAIN010000497">
    <property type="protein sequence ID" value="KAG0313710.1"/>
    <property type="molecule type" value="Genomic_DNA"/>
</dbReference>
<evidence type="ECO:0000313" key="4">
    <source>
        <dbReference type="EMBL" id="KAG0313710.1"/>
    </source>
</evidence>
<feature type="compositionally biased region" description="Acidic residues" evidence="1">
    <location>
        <begin position="63"/>
        <end position="72"/>
    </location>
</feature>
<name>A0A9P6UP67_9FUNG</name>
<dbReference type="InterPro" id="IPR007111">
    <property type="entry name" value="NACHT_NTPase"/>
</dbReference>
<dbReference type="Pfam" id="PF23948">
    <property type="entry name" value="ARM_5"/>
    <property type="match status" value="1"/>
</dbReference>
<dbReference type="Proteomes" id="UP000823405">
    <property type="component" value="Unassembled WGS sequence"/>
</dbReference>